<reference evidence="1 2" key="1">
    <citation type="submission" date="2019-02" db="EMBL/GenBank/DDBJ databases">
        <title>Deep-cultivation of Planctomycetes and their phenomic and genomic characterization uncovers novel biology.</title>
        <authorList>
            <person name="Wiegand S."/>
            <person name="Jogler M."/>
            <person name="Boedeker C."/>
            <person name="Pinto D."/>
            <person name="Vollmers J."/>
            <person name="Rivas-Marin E."/>
            <person name="Kohn T."/>
            <person name="Peeters S.H."/>
            <person name="Heuer A."/>
            <person name="Rast P."/>
            <person name="Oberbeckmann S."/>
            <person name="Bunk B."/>
            <person name="Jeske O."/>
            <person name="Meyerdierks A."/>
            <person name="Storesund J.E."/>
            <person name="Kallscheuer N."/>
            <person name="Luecker S."/>
            <person name="Lage O.M."/>
            <person name="Pohl T."/>
            <person name="Merkel B.J."/>
            <person name="Hornburger P."/>
            <person name="Mueller R.-W."/>
            <person name="Bruemmer F."/>
            <person name="Labrenz M."/>
            <person name="Spormann A.M."/>
            <person name="Op den Camp H."/>
            <person name="Overmann J."/>
            <person name="Amann R."/>
            <person name="Jetten M.S.M."/>
            <person name="Mascher T."/>
            <person name="Medema M.H."/>
            <person name="Devos D.P."/>
            <person name="Kaster A.-K."/>
            <person name="Ovreas L."/>
            <person name="Rohde M."/>
            <person name="Galperin M.Y."/>
            <person name="Jogler C."/>
        </authorList>
    </citation>
    <scope>NUCLEOTIDE SEQUENCE [LARGE SCALE GENOMIC DNA]</scope>
    <source>
        <strain evidence="1 2">Poly24</strain>
    </source>
</reference>
<evidence type="ECO:0008006" key="3">
    <source>
        <dbReference type="Google" id="ProtNLM"/>
    </source>
</evidence>
<dbReference type="KEGG" id="rcf:Poly24_53010"/>
<protein>
    <recommendedName>
        <fullName evidence="3">DUF3500 domain-containing protein</fullName>
    </recommendedName>
</protein>
<proteinExistence type="predicted"/>
<dbReference type="AlphaFoldDB" id="A0A518K191"/>
<accession>A0A518K191</accession>
<dbReference type="Proteomes" id="UP000315082">
    <property type="component" value="Chromosome"/>
</dbReference>
<name>A0A518K191_9BACT</name>
<evidence type="ECO:0000313" key="2">
    <source>
        <dbReference type="Proteomes" id="UP000315082"/>
    </source>
</evidence>
<dbReference type="EMBL" id="CP036348">
    <property type="protein sequence ID" value="QDV71564.1"/>
    <property type="molecule type" value="Genomic_DNA"/>
</dbReference>
<dbReference type="Pfam" id="PF12006">
    <property type="entry name" value="DUF3500"/>
    <property type="match status" value="1"/>
</dbReference>
<organism evidence="1 2">
    <name type="scientific">Rosistilla carotiformis</name>
    <dbReference type="NCBI Taxonomy" id="2528017"/>
    <lineage>
        <taxon>Bacteria</taxon>
        <taxon>Pseudomonadati</taxon>
        <taxon>Planctomycetota</taxon>
        <taxon>Planctomycetia</taxon>
        <taxon>Pirellulales</taxon>
        <taxon>Pirellulaceae</taxon>
        <taxon>Rosistilla</taxon>
    </lineage>
</organism>
<keyword evidence="2" id="KW-1185">Reference proteome</keyword>
<evidence type="ECO:0000313" key="1">
    <source>
        <dbReference type="EMBL" id="QDV71564.1"/>
    </source>
</evidence>
<dbReference type="InterPro" id="IPR021889">
    <property type="entry name" value="DUF3500"/>
</dbReference>
<sequence length="366" mass="40331">MGAGTDEFVSVALSMDRKKMQGVRSSRKIDSLAFPPPSIQLGVHRRMTRQPNALDRRSFVRIASAATVAAPLAGSIARFAHGAPAARQPAESAVGELYASLSDAQRGEICFDFNHSKRTEISANWHVTKHKIGDTFYSDKQRDLIDRVIRGVTTEDGYERFQRQMTSDHQGVHNYAIAIFGDPSTDQFQWELTGRHLTLRADGNSVPGAAFGGPLVYGHGVGNPKRSLFGYQTAVANEVFKSLDAEQSKSALVEGFPGEWEVELQGSEGTFEGVAVADLSGEQKQLVEQTLRTIIAPYRETDVEEAMSILNANGGVDQLRMAFYQDEDLLNDKVWDLWRIEGPNLVCHFRGAPHVHAYINIGVKQA</sequence>
<gene>
    <name evidence="1" type="ORF">Poly24_53010</name>
</gene>